<dbReference type="PANTHER" id="PTHR16943">
    <property type="entry name" value="2-METHYLCITRATE DEHYDRATASE-RELATED"/>
    <property type="match status" value="1"/>
</dbReference>
<dbReference type="InterPro" id="IPR036148">
    <property type="entry name" value="MmgE/PrpD_sf"/>
</dbReference>
<dbReference type="STRING" id="1220924.W2RNB3"/>
<dbReference type="Pfam" id="PF19305">
    <property type="entry name" value="MmgE_PrpD_C"/>
    <property type="match status" value="1"/>
</dbReference>
<dbReference type="OrthoDB" id="10267976at2759"/>
<dbReference type="RefSeq" id="XP_008720160.1">
    <property type="nucleotide sequence ID" value="XM_008721938.1"/>
</dbReference>
<evidence type="ECO:0000313" key="4">
    <source>
        <dbReference type="EMBL" id="ETN37991.1"/>
    </source>
</evidence>
<dbReference type="EMBL" id="KB822723">
    <property type="protein sequence ID" value="ETN37991.1"/>
    <property type="molecule type" value="Genomic_DNA"/>
</dbReference>
<comment type="similarity">
    <text evidence="1">Belongs to the PrpD family.</text>
</comment>
<dbReference type="Gene3D" id="3.30.1330.120">
    <property type="entry name" value="2-methylcitrate dehydratase PrpD"/>
    <property type="match status" value="1"/>
</dbReference>
<organism evidence="4 5">
    <name type="scientific">Cyphellophora europaea (strain CBS 101466)</name>
    <name type="common">Phialophora europaea</name>
    <dbReference type="NCBI Taxonomy" id="1220924"/>
    <lineage>
        <taxon>Eukaryota</taxon>
        <taxon>Fungi</taxon>
        <taxon>Dikarya</taxon>
        <taxon>Ascomycota</taxon>
        <taxon>Pezizomycotina</taxon>
        <taxon>Eurotiomycetes</taxon>
        <taxon>Chaetothyriomycetidae</taxon>
        <taxon>Chaetothyriales</taxon>
        <taxon>Cyphellophoraceae</taxon>
        <taxon>Cyphellophora</taxon>
    </lineage>
</organism>
<dbReference type="Pfam" id="PF03972">
    <property type="entry name" value="MmgE_PrpD_N"/>
    <property type="match status" value="1"/>
</dbReference>
<dbReference type="InterPro" id="IPR042188">
    <property type="entry name" value="MmgE/PrpD_sf_2"/>
</dbReference>
<protein>
    <recommendedName>
        <fullName evidence="6">MmgE/PrpD family protein</fullName>
    </recommendedName>
</protein>
<feature type="domain" description="MmgE/PrpD C-terminal" evidence="3">
    <location>
        <begin position="283"/>
        <end position="431"/>
    </location>
</feature>
<dbReference type="Proteomes" id="UP000030752">
    <property type="component" value="Unassembled WGS sequence"/>
</dbReference>
<dbReference type="Gene3D" id="1.10.4100.10">
    <property type="entry name" value="2-methylcitrate dehydratase PrpD"/>
    <property type="match status" value="1"/>
</dbReference>
<gene>
    <name evidence="4" type="ORF">HMPREF1541_07614</name>
</gene>
<sequence>MAASSTEKLAAWIAQLKPQDLRPQVRAAAVKSFINYVGCAIGGHGHEATQKVLNAYHAIPQAAGTCTVLGNKIKVDPLQAALVNAVASHIHDYDDTHLSTVIHPTTAVASALLAYSDATDTPISGSDFITALVAGIEVQCLLGIAVYPSHYRRGWHITASVGSIGTAIAVAKAMGLTQEQLVNTIGIASTQVSGMRIHFGSHAKPLGVGFAAQSGLQSAYLAKGGMTAAPNSLEGPRGWIECVCPDTESAWDKLPKYTESLIDGRGIDGDGVTETEKNTFKPYPCGIVIHPAIDGCSQLKADGIGADEIESIELSVHALVLELTGRKFPKDGLQAKFSVYHGAACGLLFGKATPTEYTDDAVSQTADLRDKTIATVDGKIRPDECHIVVKTKSGTHEKHVDHAMGSLNNPMSNEQFQQKFDDQVTPVIGQDGCTKLFSSIGNIMGAADVRKVIQVG</sequence>
<evidence type="ECO:0000256" key="1">
    <source>
        <dbReference type="ARBA" id="ARBA00006174"/>
    </source>
</evidence>
<name>W2RNB3_CYPE1</name>
<dbReference type="VEuPathDB" id="FungiDB:HMPREF1541_07614"/>
<dbReference type="GeneID" id="19974953"/>
<dbReference type="InterPro" id="IPR042183">
    <property type="entry name" value="MmgE/PrpD_sf_1"/>
</dbReference>
<dbReference type="InterPro" id="IPR045337">
    <property type="entry name" value="MmgE_PrpD_C"/>
</dbReference>
<keyword evidence="5" id="KW-1185">Reference proteome</keyword>
<dbReference type="HOGENOM" id="CLU_026574_2_1_1"/>
<dbReference type="SUPFAM" id="SSF103378">
    <property type="entry name" value="2-methylcitrate dehydratase PrpD"/>
    <property type="match status" value="1"/>
</dbReference>
<evidence type="ECO:0000259" key="2">
    <source>
        <dbReference type="Pfam" id="PF03972"/>
    </source>
</evidence>
<feature type="domain" description="MmgE/PrpD N-terminal" evidence="2">
    <location>
        <begin position="7"/>
        <end position="248"/>
    </location>
</feature>
<dbReference type="eggNOG" id="ENOG502QVEB">
    <property type="taxonomic scope" value="Eukaryota"/>
</dbReference>
<reference evidence="4 5" key="1">
    <citation type="submission" date="2013-03" db="EMBL/GenBank/DDBJ databases">
        <title>The Genome Sequence of Phialophora europaea CBS 101466.</title>
        <authorList>
            <consortium name="The Broad Institute Genomics Platform"/>
            <person name="Cuomo C."/>
            <person name="de Hoog S."/>
            <person name="Gorbushina A."/>
            <person name="Walker B."/>
            <person name="Young S.K."/>
            <person name="Zeng Q."/>
            <person name="Gargeya S."/>
            <person name="Fitzgerald M."/>
            <person name="Haas B."/>
            <person name="Abouelleil A."/>
            <person name="Allen A.W."/>
            <person name="Alvarado L."/>
            <person name="Arachchi H.M."/>
            <person name="Berlin A.M."/>
            <person name="Chapman S.B."/>
            <person name="Gainer-Dewar J."/>
            <person name="Goldberg J."/>
            <person name="Griggs A."/>
            <person name="Gujja S."/>
            <person name="Hansen M."/>
            <person name="Howarth C."/>
            <person name="Imamovic A."/>
            <person name="Ireland A."/>
            <person name="Larimer J."/>
            <person name="McCowan C."/>
            <person name="Murphy C."/>
            <person name="Pearson M."/>
            <person name="Poon T.W."/>
            <person name="Priest M."/>
            <person name="Roberts A."/>
            <person name="Saif S."/>
            <person name="Shea T."/>
            <person name="Sisk P."/>
            <person name="Sykes S."/>
            <person name="Wortman J."/>
            <person name="Nusbaum C."/>
            <person name="Birren B."/>
        </authorList>
    </citation>
    <scope>NUCLEOTIDE SEQUENCE [LARGE SCALE GENOMIC DNA]</scope>
    <source>
        <strain evidence="4 5">CBS 101466</strain>
    </source>
</reference>
<evidence type="ECO:0008006" key="6">
    <source>
        <dbReference type="Google" id="ProtNLM"/>
    </source>
</evidence>
<dbReference type="PANTHER" id="PTHR16943:SF8">
    <property type="entry name" value="2-METHYLCITRATE DEHYDRATASE"/>
    <property type="match status" value="1"/>
</dbReference>
<dbReference type="InterPro" id="IPR005656">
    <property type="entry name" value="MmgE_PrpD"/>
</dbReference>
<accession>W2RNB3</accession>
<dbReference type="InterPro" id="IPR045336">
    <property type="entry name" value="MmgE_PrpD_N"/>
</dbReference>
<dbReference type="GO" id="GO:0016829">
    <property type="term" value="F:lyase activity"/>
    <property type="evidence" value="ECO:0007669"/>
    <property type="project" value="InterPro"/>
</dbReference>
<dbReference type="AlphaFoldDB" id="W2RNB3"/>
<dbReference type="InParanoid" id="W2RNB3"/>
<evidence type="ECO:0000313" key="5">
    <source>
        <dbReference type="Proteomes" id="UP000030752"/>
    </source>
</evidence>
<proteinExistence type="inferred from homology"/>
<evidence type="ECO:0000259" key="3">
    <source>
        <dbReference type="Pfam" id="PF19305"/>
    </source>
</evidence>